<proteinExistence type="predicted"/>
<reference evidence="2" key="1">
    <citation type="submission" date="2018-06" db="EMBL/GenBank/DDBJ databases">
        <title>Genome assembly of Danube salmon.</title>
        <authorList>
            <person name="Macqueen D.J."/>
            <person name="Gundappa M.K."/>
        </authorList>
    </citation>
    <scope>NUCLEOTIDE SEQUENCE [LARGE SCALE GENOMIC DNA]</scope>
</reference>
<reference evidence="1" key="2">
    <citation type="submission" date="2025-08" db="UniProtKB">
        <authorList>
            <consortium name="Ensembl"/>
        </authorList>
    </citation>
    <scope>IDENTIFICATION</scope>
</reference>
<accession>A0A4W5NYB9</accession>
<keyword evidence="2" id="KW-1185">Reference proteome</keyword>
<dbReference type="Proteomes" id="UP000314982">
    <property type="component" value="Unassembled WGS sequence"/>
</dbReference>
<dbReference type="AlphaFoldDB" id="A0A4W5NYB9"/>
<dbReference type="Ensembl" id="ENSHHUT00000055764.1">
    <property type="protein sequence ID" value="ENSHHUP00000053889.1"/>
    <property type="gene ID" value="ENSHHUG00000032360.1"/>
</dbReference>
<organism evidence="1 2">
    <name type="scientific">Hucho hucho</name>
    <name type="common">huchen</name>
    <dbReference type="NCBI Taxonomy" id="62062"/>
    <lineage>
        <taxon>Eukaryota</taxon>
        <taxon>Metazoa</taxon>
        <taxon>Chordata</taxon>
        <taxon>Craniata</taxon>
        <taxon>Vertebrata</taxon>
        <taxon>Euteleostomi</taxon>
        <taxon>Actinopterygii</taxon>
        <taxon>Neopterygii</taxon>
        <taxon>Teleostei</taxon>
        <taxon>Protacanthopterygii</taxon>
        <taxon>Salmoniformes</taxon>
        <taxon>Salmonidae</taxon>
        <taxon>Salmoninae</taxon>
        <taxon>Hucho</taxon>
    </lineage>
</organism>
<protein>
    <submittedName>
        <fullName evidence="1">Uncharacterized protein</fullName>
    </submittedName>
</protein>
<evidence type="ECO:0000313" key="1">
    <source>
        <dbReference type="Ensembl" id="ENSHHUP00000053889.1"/>
    </source>
</evidence>
<reference evidence="1" key="3">
    <citation type="submission" date="2025-09" db="UniProtKB">
        <authorList>
            <consortium name="Ensembl"/>
        </authorList>
    </citation>
    <scope>IDENTIFICATION</scope>
</reference>
<sequence length="143" mass="15649">MAVLGPHHSSKPFLPDPSLVLARSLFTWDSAMSARSSASSNSCCSLRNLFLQLCLEQIVPALQESNVLLQVFIPVALHLLLDSQGLVAAPGLRLEGVSLDLFHFLIFLGQLALNIRLHLVELQLCPKDLALFVLQGTFCLLQC</sequence>
<dbReference type="STRING" id="62062.ENSHHUP00000053889"/>
<dbReference type="GeneTree" id="ENSGT00980000198805"/>
<evidence type="ECO:0000313" key="2">
    <source>
        <dbReference type="Proteomes" id="UP000314982"/>
    </source>
</evidence>
<name>A0A4W5NYB9_9TELE</name>